<feature type="compositionally biased region" description="Basic and acidic residues" evidence="1">
    <location>
        <begin position="250"/>
        <end position="267"/>
    </location>
</feature>
<dbReference type="EMBL" id="JAGMUV010000003">
    <property type="protein sequence ID" value="KAH7165217.1"/>
    <property type="molecule type" value="Genomic_DNA"/>
</dbReference>
<organism evidence="2 3">
    <name type="scientific">Dactylonectria macrodidyma</name>
    <dbReference type="NCBI Taxonomy" id="307937"/>
    <lineage>
        <taxon>Eukaryota</taxon>
        <taxon>Fungi</taxon>
        <taxon>Dikarya</taxon>
        <taxon>Ascomycota</taxon>
        <taxon>Pezizomycotina</taxon>
        <taxon>Sordariomycetes</taxon>
        <taxon>Hypocreomycetidae</taxon>
        <taxon>Hypocreales</taxon>
        <taxon>Nectriaceae</taxon>
        <taxon>Dactylonectria</taxon>
    </lineage>
</organism>
<name>A0A9P9JEP7_9HYPO</name>
<comment type="caution">
    <text evidence="2">The sequence shown here is derived from an EMBL/GenBank/DDBJ whole genome shotgun (WGS) entry which is preliminary data.</text>
</comment>
<accession>A0A9P9JEP7</accession>
<feature type="compositionally biased region" description="Polar residues" evidence="1">
    <location>
        <begin position="133"/>
        <end position="143"/>
    </location>
</feature>
<dbReference type="Proteomes" id="UP000738349">
    <property type="component" value="Unassembled WGS sequence"/>
</dbReference>
<reference evidence="2" key="1">
    <citation type="journal article" date="2021" name="Nat. Commun.">
        <title>Genetic determinants of endophytism in the Arabidopsis root mycobiome.</title>
        <authorList>
            <person name="Mesny F."/>
            <person name="Miyauchi S."/>
            <person name="Thiergart T."/>
            <person name="Pickel B."/>
            <person name="Atanasova L."/>
            <person name="Karlsson M."/>
            <person name="Huettel B."/>
            <person name="Barry K.W."/>
            <person name="Haridas S."/>
            <person name="Chen C."/>
            <person name="Bauer D."/>
            <person name="Andreopoulos W."/>
            <person name="Pangilinan J."/>
            <person name="LaButti K."/>
            <person name="Riley R."/>
            <person name="Lipzen A."/>
            <person name="Clum A."/>
            <person name="Drula E."/>
            <person name="Henrissat B."/>
            <person name="Kohler A."/>
            <person name="Grigoriev I.V."/>
            <person name="Martin F.M."/>
            <person name="Hacquard S."/>
        </authorList>
    </citation>
    <scope>NUCLEOTIDE SEQUENCE</scope>
    <source>
        <strain evidence="2">MPI-CAGE-AT-0147</strain>
    </source>
</reference>
<evidence type="ECO:0000313" key="3">
    <source>
        <dbReference type="Proteomes" id="UP000738349"/>
    </source>
</evidence>
<protein>
    <submittedName>
        <fullName evidence="2">Uncharacterized protein</fullName>
    </submittedName>
</protein>
<evidence type="ECO:0000256" key="1">
    <source>
        <dbReference type="SAM" id="MobiDB-lite"/>
    </source>
</evidence>
<gene>
    <name evidence="2" type="ORF">EDB81DRAFT_877608</name>
</gene>
<feature type="compositionally biased region" description="Low complexity" evidence="1">
    <location>
        <begin position="33"/>
        <end position="61"/>
    </location>
</feature>
<feature type="compositionally biased region" description="Polar residues" evidence="1">
    <location>
        <begin position="151"/>
        <end position="166"/>
    </location>
</feature>
<evidence type="ECO:0000313" key="2">
    <source>
        <dbReference type="EMBL" id="KAH7165217.1"/>
    </source>
</evidence>
<proteinExistence type="predicted"/>
<feature type="region of interest" description="Disordered" evidence="1">
    <location>
        <begin position="1"/>
        <end position="267"/>
    </location>
</feature>
<keyword evidence="3" id="KW-1185">Reference proteome</keyword>
<dbReference type="AlphaFoldDB" id="A0A9P9JEP7"/>
<sequence>MNRSSTLKRPADPPGEDTTTDQVPQESHIEDLTTASASSSTTPTSASTPSSSITSFTSTPSQNRVQKKPTPGRQTKSAALKRAAQDRRQTTLPFYTSMPVTIEMASPPDATLHTGITNADDATLYENAAAQPDQPNETDSASSKPGPEQDMPTTTGMREGKTSGSGARSGFRNAKTKERSSALKKLKGQLSAPKRKRSGCNNTHSTKKNDNEEDDDDDNHGDDSTKTTIGQKRKRRARSNDSSYKKRREGSKNGAERGGEEDRVGAA</sequence>
<feature type="compositionally biased region" description="Acidic residues" evidence="1">
    <location>
        <begin position="211"/>
        <end position="220"/>
    </location>
</feature>
<feature type="compositionally biased region" description="Basic residues" evidence="1">
    <location>
        <begin position="182"/>
        <end position="198"/>
    </location>
</feature>